<accession>A0A445IXJ7</accession>
<dbReference type="InterPro" id="IPR012337">
    <property type="entry name" value="RNaseH-like_sf"/>
</dbReference>
<organism evidence="2 3">
    <name type="scientific">Glycine soja</name>
    <name type="common">Wild soybean</name>
    <dbReference type="NCBI Taxonomy" id="3848"/>
    <lineage>
        <taxon>Eukaryota</taxon>
        <taxon>Viridiplantae</taxon>
        <taxon>Streptophyta</taxon>
        <taxon>Embryophyta</taxon>
        <taxon>Tracheophyta</taxon>
        <taxon>Spermatophyta</taxon>
        <taxon>Magnoliopsida</taxon>
        <taxon>eudicotyledons</taxon>
        <taxon>Gunneridae</taxon>
        <taxon>Pentapetalae</taxon>
        <taxon>rosids</taxon>
        <taxon>fabids</taxon>
        <taxon>Fabales</taxon>
        <taxon>Fabaceae</taxon>
        <taxon>Papilionoideae</taxon>
        <taxon>50 kb inversion clade</taxon>
        <taxon>NPAAA clade</taxon>
        <taxon>indigoferoid/millettioid clade</taxon>
        <taxon>Phaseoleae</taxon>
        <taxon>Glycine</taxon>
        <taxon>Glycine subgen. Soja</taxon>
    </lineage>
</organism>
<evidence type="ECO:0000313" key="3">
    <source>
        <dbReference type="Proteomes" id="UP000289340"/>
    </source>
</evidence>
<evidence type="ECO:0000259" key="1">
    <source>
        <dbReference type="Pfam" id="PF13456"/>
    </source>
</evidence>
<dbReference type="AlphaFoldDB" id="A0A445IXJ7"/>
<dbReference type="GO" id="GO:0004523">
    <property type="term" value="F:RNA-DNA hybrid ribonuclease activity"/>
    <property type="evidence" value="ECO:0007669"/>
    <property type="project" value="InterPro"/>
</dbReference>
<comment type="caution">
    <text evidence="2">The sequence shown here is derived from an EMBL/GenBank/DDBJ whole genome shotgun (WGS) entry which is preliminary data.</text>
</comment>
<dbReference type="InterPro" id="IPR053151">
    <property type="entry name" value="RNase_H-like"/>
</dbReference>
<name>A0A445IXJ7_GLYSO</name>
<proteinExistence type="predicted"/>
<dbReference type="Proteomes" id="UP000289340">
    <property type="component" value="Chromosome 9"/>
</dbReference>
<dbReference type="PANTHER" id="PTHR47723:SF21">
    <property type="entry name" value="POLYNUCLEOTIDYL TRANSFERASE, RIBONUCLEASE H-LIKE SUPERFAMILY PROTEIN"/>
    <property type="match status" value="1"/>
</dbReference>
<dbReference type="InterPro" id="IPR036397">
    <property type="entry name" value="RNaseH_sf"/>
</dbReference>
<dbReference type="CDD" id="cd06222">
    <property type="entry name" value="RNase_H_like"/>
    <property type="match status" value="1"/>
</dbReference>
<dbReference type="GO" id="GO:0003676">
    <property type="term" value="F:nucleic acid binding"/>
    <property type="evidence" value="ECO:0007669"/>
    <property type="project" value="InterPro"/>
</dbReference>
<keyword evidence="3" id="KW-1185">Reference proteome</keyword>
<dbReference type="Gene3D" id="3.30.420.10">
    <property type="entry name" value="Ribonuclease H-like superfamily/Ribonuclease H"/>
    <property type="match status" value="1"/>
</dbReference>
<dbReference type="InterPro" id="IPR002156">
    <property type="entry name" value="RNaseH_domain"/>
</dbReference>
<sequence>MINANFDASIKIGKGMGFGLVFRNHKGEVLASATRLEDQCYSPQIAEYLAFKWSIQMANQLLLQNVFFETDCREIASAWRNASSKDCTYLDAILQDCRDITTHIDTVALVHTKKIGNIVADSLA</sequence>
<evidence type="ECO:0000313" key="2">
    <source>
        <dbReference type="EMBL" id="RZB90799.1"/>
    </source>
</evidence>
<dbReference type="Pfam" id="PF13456">
    <property type="entry name" value="RVT_3"/>
    <property type="match status" value="1"/>
</dbReference>
<reference evidence="2 3" key="1">
    <citation type="submission" date="2018-09" db="EMBL/GenBank/DDBJ databases">
        <title>A high-quality reference genome of wild soybean provides a powerful tool to mine soybean genomes.</title>
        <authorList>
            <person name="Xie M."/>
            <person name="Chung C.Y.L."/>
            <person name="Li M.-W."/>
            <person name="Wong F.-L."/>
            <person name="Chan T.-F."/>
            <person name="Lam H.-M."/>
        </authorList>
    </citation>
    <scope>NUCLEOTIDE SEQUENCE [LARGE SCALE GENOMIC DNA]</scope>
    <source>
        <strain evidence="3">cv. W05</strain>
        <tissue evidence="2">Hypocotyl of etiolated seedlings</tissue>
    </source>
</reference>
<dbReference type="EMBL" id="QZWG01000009">
    <property type="protein sequence ID" value="RZB90799.1"/>
    <property type="molecule type" value="Genomic_DNA"/>
</dbReference>
<gene>
    <name evidence="2" type="ORF">D0Y65_023299</name>
</gene>
<dbReference type="InterPro" id="IPR044730">
    <property type="entry name" value="RNase_H-like_dom_plant"/>
</dbReference>
<dbReference type="PANTHER" id="PTHR47723">
    <property type="entry name" value="OS05G0353850 PROTEIN"/>
    <property type="match status" value="1"/>
</dbReference>
<dbReference type="SUPFAM" id="SSF53098">
    <property type="entry name" value="Ribonuclease H-like"/>
    <property type="match status" value="1"/>
</dbReference>
<protein>
    <recommendedName>
        <fullName evidence="1">RNase H type-1 domain-containing protein</fullName>
    </recommendedName>
</protein>
<feature type="domain" description="RNase H type-1" evidence="1">
    <location>
        <begin position="5"/>
        <end position="124"/>
    </location>
</feature>